<dbReference type="Pfam" id="PF01551">
    <property type="entry name" value="Peptidase_M23"/>
    <property type="match status" value="1"/>
</dbReference>
<evidence type="ECO:0000256" key="1">
    <source>
        <dbReference type="SAM" id="SignalP"/>
    </source>
</evidence>
<dbReference type="GO" id="GO:0004222">
    <property type="term" value="F:metalloendopeptidase activity"/>
    <property type="evidence" value="ECO:0007669"/>
    <property type="project" value="TreeGrafter"/>
</dbReference>
<dbReference type="PANTHER" id="PTHR21666">
    <property type="entry name" value="PEPTIDASE-RELATED"/>
    <property type="match status" value="1"/>
</dbReference>
<dbReference type="Gene3D" id="2.60.40.1590">
    <property type="entry name" value="Peptidoglycan hydrolase domains"/>
    <property type="match status" value="1"/>
</dbReference>
<name>A0A846QS69_9BACT</name>
<dbReference type="SUPFAM" id="SSF51261">
    <property type="entry name" value="Duplicated hybrid motif"/>
    <property type="match status" value="1"/>
</dbReference>
<dbReference type="InterPro" id="IPR016047">
    <property type="entry name" value="M23ase_b-sheet_dom"/>
</dbReference>
<feature type="domain" description="M23ase beta-sheet core" evidence="2">
    <location>
        <begin position="190"/>
        <end position="284"/>
    </location>
</feature>
<dbReference type="Gene3D" id="2.70.70.10">
    <property type="entry name" value="Glucose Permease (Domain IIA)"/>
    <property type="match status" value="1"/>
</dbReference>
<sequence>MNRRNFLALAPGVAAWCVAPGAAYAAASPAVDAVDSVGIGCAFFVRLASPVEAKAVRVSWLGETFSPVLRPEAAGYGTWVALAADLTTKPGRKALDVAFELPGGTRAVRRDVTVVTRKYPEQHLTVAKKMVHPAPKALERHKLEREAVQRVLARRSGERFWETPFVRPVPGGVSSDFGLRRVFNGEPRAPHRGVDLRGAAGSAINAFAAGEVALVADHYFSGNVVYIDHGQGMISMYCHMSAFGVREGQFVSAGQEIGKVGSTGRVTGPHLHFGLSVMGHMVDPMPLFEGAGVPNTQG</sequence>
<reference evidence="3 4" key="1">
    <citation type="submission" date="2020-03" db="EMBL/GenBank/DDBJ databases">
        <title>Genomic Encyclopedia of Type Strains, Phase IV (KMG-IV): sequencing the most valuable type-strain genomes for metagenomic binning, comparative biology and taxonomic classification.</title>
        <authorList>
            <person name="Goeker M."/>
        </authorList>
    </citation>
    <scope>NUCLEOTIDE SEQUENCE [LARGE SCALE GENOMIC DNA]</scope>
    <source>
        <strain evidence="3 4">DSM 24233</strain>
    </source>
</reference>
<evidence type="ECO:0000259" key="2">
    <source>
        <dbReference type="Pfam" id="PF01551"/>
    </source>
</evidence>
<dbReference type="PANTHER" id="PTHR21666:SF285">
    <property type="entry name" value="M23 FAMILY METALLOPEPTIDASE"/>
    <property type="match status" value="1"/>
</dbReference>
<proteinExistence type="predicted"/>
<comment type="caution">
    <text evidence="3">The sequence shown here is derived from an EMBL/GenBank/DDBJ whole genome shotgun (WGS) entry which is preliminary data.</text>
</comment>
<keyword evidence="4" id="KW-1185">Reference proteome</keyword>
<organism evidence="3 4">
    <name type="scientific">Desulfobaculum xiamenense</name>
    <dbReference type="NCBI Taxonomy" id="995050"/>
    <lineage>
        <taxon>Bacteria</taxon>
        <taxon>Pseudomonadati</taxon>
        <taxon>Thermodesulfobacteriota</taxon>
        <taxon>Desulfovibrionia</taxon>
        <taxon>Desulfovibrionales</taxon>
        <taxon>Desulfovibrionaceae</taxon>
        <taxon>Desulfobaculum</taxon>
    </lineage>
</organism>
<dbReference type="InterPro" id="IPR011055">
    <property type="entry name" value="Dup_hybrid_motif"/>
</dbReference>
<dbReference type="Proteomes" id="UP000580856">
    <property type="component" value="Unassembled WGS sequence"/>
</dbReference>
<feature type="signal peptide" evidence="1">
    <location>
        <begin position="1"/>
        <end position="25"/>
    </location>
</feature>
<keyword evidence="3" id="KW-0378">Hydrolase</keyword>
<protein>
    <submittedName>
        <fullName evidence="3">Murein DD-endopeptidase MepM/ murein hydrolase activator NlpD</fullName>
    </submittedName>
</protein>
<evidence type="ECO:0000313" key="4">
    <source>
        <dbReference type="Proteomes" id="UP000580856"/>
    </source>
</evidence>
<dbReference type="EMBL" id="JAATJA010000005">
    <property type="protein sequence ID" value="NJB69382.1"/>
    <property type="molecule type" value="Genomic_DNA"/>
</dbReference>
<dbReference type="CDD" id="cd12797">
    <property type="entry name" value="M23_peptidase"/>
    <property type="match status" value="1"/>
</dbReference>
<feature type="chain" id="PRO_5032888148" evidence="1">
    <location>
        <begin position="26"/>
        <end position="298"/>
    </location>
</feature>
<dbReference type="AlphaFoldDB" id="A0A846QS69"/>
<keyword evidence="1" id="KW-0732">Signal</keyword>
<evidence type="ECO:0000313" key="3">
    <source>
        <dbReference type="EMBL" id="NJB69382.1"/>
    </source>
</evidence>
<gene>
    <name evidence="3" type="ORF">GGQ74_003084</name>
</gene>
<accession>A0A846QS69</accession>
<dbReference type="RefSeq" id="WP_167942472.1">
    <property type="nucleotide sequence ID" value="NZ_JAATJA010000005.1"/>
</dbReference>
<dbReference type="InterPro" id="IPR050570">
    <property type="entry name" value="Cell_wall_metabolism_enzyme"/>
</dbReference>